<protein>
    <submittedName>
        <fullName evidence="2">Uncharacterized protein</fullName>
    </submittedName>
</protein>
<dbReference type="EMBL" id="LT629757">
    <property type="protein sequence ID" value="SDS95105.1"/>
    <property type="molecule type" value="Genomic_DNA"/>
</dbReference>
<proteinExistence type="predicted"/>
<sequence>MSMAMFETGGPTRRLVPEDLPARRRRPGWVPGTRTSRRRTG</sequence>
<dbReference type="STRING" id="642780.SAMN04488570_3120"/>
<dbReference type="RefSeq" id="WP_269457923.1">
    <property type="nucleotide sequence ID" value="NZ_LT629757.1"/>
</dbReference>
<organism evidence="2 3">
    <name type="scientific">Nocardioides scoriae</name>
    <dbReference type="NCBI Taxonomy" id="642780"/>
    <lineage>
        <taxon>Bacteria</taxon>
        <taxon>Bacillati</taxon>
        <taxon>Actinomycetota</taxon>
        <taxon>Actinomycetes</taxon>
        <taxon>Propionibacteriales</taxon>
        <taxon>Nocardioidaceae</taxon>
        <taxon>Nocardioides</taxon>
    </lineage>
</organism>
<dbReference type="Proteomes" id="UP000198859">
    <property type="component" value="Chromosome I"/>
</dbReference>
<dbReference type="AlphaFoldDB" id="A0A1H1WDL5"/>
<gene>
    <name evidence="2" type="ORF">SAMN04488570_3120</name>
</gene>
<reference evidence="3" key="1">
    <citation type="submission" date="2016-10" db="EMBL/GenBank/DDBJ databases">
        <authorList>
            <person name="Varghese N."/>
            <person name="Submissions S."/>
        </authorList>
    </citation>
    <scope>NUCLEOTIDE SEQUENCE [LARGE SCALE GENOMIC DNA]</scope>
    <source>
        <strain evidence="3">DSM 22127</strain>
    </source>
</reference>
<keyword evidence="3" id="KW-1185">Reference proteome</keyword>
<name>A0A1H1WDL5_9ACTN</name>
<evidence type="ECO:0000313" key="2">
    <source>
        <dbReference type="EMBL" id="SDS95105.1"/>
    </source>
</evidence>
<evidence type="ECO:0000313" key="3">
    <source>
        <dbReference type="Proteomes" id="UP000198859"/>
    </source>
</evidence>
<feature type="region of interest" description="Disordered" evidence="1">
    <location>
        <begin position="1"/>
        <end position="41"/>
    </location>
</feature>
<accession>A0A1H1WDL5</accession>
<evidence type="ECO:0000256" key="1">
    <source>
        <dbReference type="SAM" id="MobiDB-lite"/>
    </source>
</evidence>